<dbReference type="PRINTS" id="PR00862">
    <property type="entry name" value="PROLIGOPTASE"/>
</dbReference>
<dbReference type="InterPro" id="IPR011659">
    <property type="entry name" value="WD40"/>
</dbReference>
<reference evidence="5 6" key="1">
    <citation type="submission" date="2021-02" db="EMBL/GenBank/DDBJ databases">
        <title>De Novo genome assembly of isolated myxobacteria.</title>
        <authorList>
            <person name="Stevens D.C."/>
        </authorList>
    </citation>
    <scope>NUCLEOTIDE SEQUENCE [LARGE SCALE GENOMIC DNA]</scope>
    <source>
        <strain evidence="6">SCPEA02</strain>
    </source>
</reference>
<evidence type="ECO:0000256" key="3">
    <source>
        <dbReference type="SAM" id="MobiDB-lite"/>
    </source>
</evidence>
<dbReference type="InterPro" id="IPR011042">
    <property type="entry name" value="6-blade_b-propeller_TolB-like"/>
</dbReference>
<organism evidence="5 6">
    <name type="scientific">Pyxidicoccus parkwayensis</name>
    <dbReference type="NCBI Taxonomy" id="2813578"/>
    <lineage>
        <taxon>Bacteria</taxon>
        <taxon>Pseudomonadati</taxon>
        <taxon>Myxococcota</taxon>
        <taxon>Myxococcia</taxon>
        <taxon>Myxococcales</taxon>
        <taxon>Cystobacterineae</taxon>
        <taxon>Myxococcaceae</taxon>
        <taxon>Pyxidicoccus</taxon>
    </lineage>
</organism>
<dbReference type="SUPFAM" id="SSF53474">
    <property type="entry name" value="alpha/beta-Hydrolases"/>
    <property type="match status" value="1"/>
</dbReference>
<gene>
    <name evidence="5" type="ORF">JY651_04370</name>
</gene>
<dbReference type="PANTHER" id="PTHR42776:SF27">
    <property type="entry name" value="DIPEPTIDYL PEPTIDASE FAMILY MEMBER 6"/>
    <property type="match status" value="1"/>
</dbReference>
<dbReference type="InterPro" id="IPR001375">
    <property type="entry name" value="Peptidase_S9_cat"/>
</dbReference>
<feature type="domain" description="Peptidase S9 prolyl oligopeptidase catalytic" evidence="4">
    <location>
        <begin position="458"/>
        <end position="660"/>
    </location>
</feature>
<keyword evidence="1" id="KW-0378">Hydrolase</keyword>
<dbReference type="EMBL" id="CP071090">
    <property type="protein sequence ID" value="QSQ27981.1"/>
    <property type="molecule type" value="Genomic_DNA"/>
</dbReference>
<keyword evidence="2" id="KW-0720">Serine protease</keyword>
<evidence type="ECO:0000313" key="5">
    <source>
        <dbReference type="EMBL" id="QSQ27981.1"/>
    </source>
</evidence>
<accession>A0ABX7PC25</accession>
<proteinExistence type="predicted"/>
<dbReference type="SUPFAM" id="SSF50969">
    <property type="entry name" value="YVTN repeat-like/Quinoprotein amine dehydrogenase"/>
    <property type="match status" value="1"/>
</dbReference>
<dbReference type="Gene3D" id="2.120.10.30">
    <property type="entry name" value="TolB, C-terminal domain"/>
    <property type="match status" value="1"/>
</dbReference>
<dbReference type="Pfam" id="PF07676">
    <property type="entry name" value="PD40"/>
    <property type="match status" value="2"/>
</dbReference>
<protein>
    <submittedName>
        <fullName evidence="5">S9 family peptidase</fullName>
    </submittedName>
</protein>
<dbReference type="PANTHER" id="PTHR42776">
    <property type="entry name" value="SERINE PEPTIDASE S9 FAMILY MEMBER"/>
    <property type="match status" value="1"/>
</dbReference>
<sequence>MPDANPEGATGMPAAAGDGTQVSGGPATSGAPVPTDGAVKPVQVAPDVPSGADAARDAELARKVTPLVDAFINGEPRLTPDGKRVLFVSNRDGLPQVYVADARRPDAPAKRLFESNERVSQLTLTPDGRTLVFLSDTGSDENWSIWKVGMDGSAPVELTPGEKLNRDNALLPDLAPDTVYCSARPMNAAETTVYAVPLAGGASRAVYRDDIPGFLTDVSRDGTAGLFLRYPSRSDNALLRVDLASGETRQLYPREGKVAIFDARFSPDRKRVFVATDGGGEQALLLALDAESGEEKARYVEASPATGLINSIEVSKEGGLVALGVAAGSHSEVRLVEARTLKPRARVALPLGEGTVGRFSEDGRRLTVAWSTPTTPGDVWMVDTKTGKVSPLRREARPSLKQVPAIDVSITHVRAHDGLELPVNVYLPKQRTGKLPVIVSYHGGPAGSSQVRWSPATAFFLSQGYAWVEPNVRGSDGFGRAFEEADNGPARLAAFKDIETTGRWVASQPWADPDRVIVYGGSYGGYTVLVGLTRMPDLWRAGVDLFGVANVKTLMATTSGFIREILTVEFGDPDKDAAFLESISPIKDVDRIVDPLFVYAGANDPRVPRSESDLIVRALRERKVPVEYMVAENEGHSLTRRENQVEFLSRVARFLEAHAGPSSKAEARE</sequence>
<dbReference type="InterPro" id="IPR011044">
    <property type="entry name" value="Quino_amine_DH_bsu"/>
</dbReference>
<keyword evidence="2" id="KW-0645">Protease</keyword>
<evidence type="ECO:0000256" key="1">
    <source>
        <dbReference type="ARBA" id="ARBA00022801"/>
    </source>
</evidence>
<keyword evidence="6" id="KW-1185">Reference proteome</keyword>
<feature type="region of interest" description="Disordered" evidence="3">
    <location>
        <begin position="1"/>
        <end position="54"/>
    </location>
</feature>
<dbReference type="InterPro" id="IPR015943">
    <property type="entry name" value="WD40/YVTN_repeat-like_dom_sf"/>
</dbReference>
<evidence type="ECO:0000256" key="2">
    <source>
        <dbReference type="ARBA" id="ARBA00022825"/>
    </source>
</evidence>
<dbReference type="Pfam" id="PF00326">
    <property type="entry name" value="Peptidase_S9"/>
    <property type="match status" value="1"/>
</dbReference>
<evidence type="ECO:0000259" key="4">
    <source>
        <dbReference type="Pfam" id="PF00326"/>
    </source>
</evidence>
<dbReference type="Gene3D" id="3.40.50.1820">
    <property type="entry name" value="alpha/beta hydrolase"/>
    <property type="match status" value="1"/>
</dbReference>
<dbReference type="Proteomes" id="UP000662747">
    <property type="component" value="Chromosome"/>
</dbReference>
<evidence type="ECO:0000313" key="6">
    <source>
        <dbReference type="Proteomes" id="UP000662747"/>
    </source>
</evidence>
<dbReference type="Gene3D" id="2.130.10.10">
    <property type="entry name" value="YVTN repeat-like/Quinoprotein amine dehydrogenase"/>
    <property type="match status" value="1"/>
</dbReference>
<dbReference type="InterPro" id="IPR029058">
    <property type="entry name" value="AB_hydrolase_fold"/>
</dbReference>
<name>A0ABX7PC25_9BACT</name>
<dbReference type="InterPro" id="IPR002470">
    <property type="entry name" value="Peptidase_S9A"/>
</dbReference>